<accession>A0A2S0MUD1</accession>
<comment type="subcellular location">
    <subcellularLocation>
        <location evidence="1 9">Cell outer membrane</location>
        <topology evidence="1 9">Multi-pass membrane protein</topology>
    </subcellularLocation>
</comment>
<evidence type="ECO:0000256" key="2">
    <source>
        <dbReference type="ARBA" id="ARBA00009810"/>
    </source>
</evidence>
<feature type="domain" description="TonB-dependent receptor-like beta-barrel" evidence="12">
    <location>
        <begin position="166"/>
        <end position="604"/>
    </location>
</feature>
<evidence type="ECO:0000313" key="14">
    <source>
        <dbReference type="EMBL" id="AVO39407.1"/>
    </source>
</evidence>
<feature type="signal peptide" evidence="11">
    <location>
        <begin position="1"/>
        <end position="23"/>
    </location>
</feature>
<evidence type="ECO:0000259" key="13">
    <source>
        <dbReference type="Pfam" id="PF07715"/>
    </source>
</evidence>
<evidence type="ECO:0000256" key="1">
    <source>
        <dbReference type="ARBA" id="ARBA00004571"/>
    </source>
</evidence>
<dbReference type="InterPro" id="IPR012910">
    <property type="entry name" value="Plug_dom"/>
</dbReference>
<dbReference type="SUPFAM" id="SSF56935">
    <property type="entry name" value="Porins"/>
    <property type="match status" value="1"/>
</dbReference>
<keyword evidence="14" id="KW-0675">Receptor</keyword>
<dbReference type="AlphaFoldDB" id="A0A2S0MUD1"/>
<evidence type="ECO:0000256" key="3">
    <source>
        <dbReference type="ARBA" id="ARBA00022448"/>
    </source>
</evidence>
<proteinExistence type="inferred from homology"/>
<evidence type="ECO:0000256" key="6">
    <source>
        <dbReference type="ARBA" id="ARBA00023077"/>
    </source>
</evidence>
<keyword evidence="15" id="KW-1185">Reference proteome</keyword>
<keyword evidence="11" id="KW-0732">Signal</keyword>
<dbReference type="RefSeq" id="WP_106473711.1">
    <property type="nucleotide sequence ID" value="NZ_CP027665.1"/>
</dbReference>
<dbReference type="InterPro" id="IPR037066">
    <property type="entry name" value="Plug_dom_sf"/>
</dbReference>
<sequence>MRKTATGYLLASVAAIAAYPALADDESVLDPINVEAEKDKPGDVEIGERQLEELQPATLGQVFDGQTAVTGSNALPSAQKVFVHGIEESQLNVTIDGARTNKGAFHHAGNVLIDPFLLRSVTVTPGVATADAGPQALAGAIRYETLDARDLLATGQDFGARFRLNYADNGDTFYGSSTFYGRSGGFEYLLSYSGAQGDDYEDGDGSVVQGSAAALDSYVAKAAYTTATGKRFEFSADYTVDEGLRQYRPNFGGIVGTPTVLDTVKIDRTGYVLSYVDESPEGWLTPEVTLAWGEQGFENFERSGTMTTFNGKFQNRFLLGNGALVAGIDFFDDKAEGGDFGNQHAEKLRNIGLFAQADQSLTDALTLSYGGRYDYQWFTGSDGSKFDAGGLSGNVSLDYALASGLTLTAGLSSVFGGYALGEAAVINAHGTTWTYGGMETSRSNNARVGMSYVSGGFDVGAALFYTEIDGAQVLNSSDRSMAVDIESRGVDATIGYTYGRGAIRLNYTYADVTQDGSTPGTTNDYLSTPVGHLFGLQAVHQLSDEWRVGGTAEIALENDDTVGLIGGRGTKMYELPGYEAVNLFAVYEPKSVSNLSIRGEIRNLFDQTYQKRTANGAGQNDLIVPLNEPGRTFVLSATFLF</sequence>
<dbReference type="GO" id="GO:0009279">
    <property type="term" value="C:cell outer membrane"/>
    <property type="evidence" value="ECO:0007669"/>
    <property type="project" value="UniProtKB-SubCell"/>
</dbReference>
<dbReference type="EMBL" id="CP027665">
    <property type="protein sequence ID" value="AVO39407.1"/>
    <property type="molecule type" value="Genomic_DNA"/>
</dbReference>
<evidence type="ECO:0000256" key="8">
    <source>
        <dbReference type="ARBA" id="ARBA00023237"/>
    </source>
</evidence>
<keyword evidence="3 9" id="KW-0813">Transport</keyword>
<protein>
    <submittedName>
        <fullName evidence="14">TonB-dependent receptor plug domain-containing protein</fullName>
    </submittedName>
</protein>
<dbReference type="GO" id="GO:0044718">
    <property type="term" value="P:siderophore transmembrane transport"/>
    <property type="evidence" value="ECO:0007669"/>
    <property type="project" value="TreeGrafter"/>
</dbReference>
<keyword evidence="6 10" id="KW-0798">TonB box</keyword>
<dbReference type="InterPro" id="IPR036942">
    <property type="entry name" value="Beta-barrel_TonB_sf"/>
</dbReference>
<keyword evidence="5 9" id="KW-0812">Transmembrane</keyword>
<name>A0A2S0MUD1_9RHOB</name>
<feature type="chain" id="PRO_5015521677" evidence="11">
    <location>
        <begin position="24"/>
        <end position="641"/>
    </location>
</feature>
<evidence type="ECO:0000256" key="11">
    <source>
        <dbReference type="SAM" id="SignalP"/>
    </source>
</evidence>
<dbReference type="Pfam" id="PF00593">
    <property type="entry name" value="TonB_dep_Rec_b-barrel"/>
    <property type="match status" value="1"/>
</dbReference>
<dbReference type="PROSITE" id="PS52016">
    <property type="entry name" value="TONB_DEPENDENT_REC_3"/>
    <property type="match status" value="1"/>
</dbReference>
<dbReference type="PANTHER" id="PTHR30069">
    <property type="entry name" value="TONB-DEPENDENT OUTER MEMBRANE RECEPTOR"/>
    <property type="match status" value="1"/>
</dbReference>
<dbReference type="Gene3D" id="2.170.130.10">
    <property type="entry name" value="TonB-dependent receptor, plug domain"/>
    <property type="match status" value="1"/>
</dbReference>
<dbReference type="PANTHER" id="PTHR30069:SF41">
    <property type="entry name" value="HEME_HEMOPEXIN UTILIZATION PROTEIN C"/>
    <property type="match status" value="1"/>
</dbReference>
<dbReference type="KEGG" id="thas:C6Y53_18065"/>
<reference evidence="15" key="1">
    <citation type="submission" date="2018-03" db="EMBL/GenBank/DDBJ databases">
        <title>Genomic analysis of the strain SH-1 isolated from shrimp intestine.</title>
        <authorList>
            <person name="Kim Y.-S."/>
            <person name="Kim S.-E."/>
            <person name="Kim K.-H."/>
        </authorList>
    </citation>
    <scope>NUCLEOTIDE SEQUENCE [LARGE SCALE GENOMIC DNA]</scope>
    <source>
        <strain evidence="15">SH-1</strain>
    </source>
</reference>
<dbReference type="Pfam" id="PF07715">
    <property type="entry name" value="Plug"/>
    <property type="match status" value="1"/>
</dbReference>
<organism evidence="14 15">
    <name type="scientific">Pukyongiella litopenaei</name>
    <dbReference type="NCBI Taxonomy" id="2605946"/>
    <lineage>
        <taxon>Bacteria</taxon>
        <taxon>Pseudomonadati</taxon>
        <taxon>Pseudomonadota</taxon>
        <taxon>Alphaproteobacteria</taxon>
        <taxon>Rhodobacterales</taxon>
        <taxon>Paracoccaceae</taxon>
        <taxon>Pukyongiella</taxon>
    </lineage>
</organism>
<evidence type="ECO:0000256" key="10">
    <source>
        <dbReference type="RuleBase" id="RU003357"/>
    </source>
</evidence>
<evidence type="ECO:0000256" key="5">
    <source>
        <dbReference type="ARBA" id="ARBA00022692"/>
    </source>
</evidence>
<dbReference type="InterPro" id="IPR000531">
    <property type="entry name" value="Beta-barrel_TonB"/>
</dbReference>
<evidence type="ECO:0000256" key="9">
    <source>
        <dbReference type="PROSITE-ProRule" id="PRU01360"/>
    </source>
</evidence>
<keyword evidence="4 9" id="KW-1134">Transmembrane beta strand</keyword>
<keyword evidence="8 9" id="KW-0998">Cell outer membrane</keyword>
<gene>
    <name evidence="14" type="ORF">C6Y53_18065</name>
</gene>
<comment type="similarity">
    <text evidence="2 9 10">Belongs to the TonB-dependent receptor family.</text>
</comment>
<dbReference type="InterPro" id="IPR039426">
    <property type="entry name" value="TonB-dep_rcpt-like"/>
</dbReference>
<keyword evidence="7 9" id="KW-0472">Membrane</keyword>
<evidence type="ECO:0000256" key="7">
    <source>
        <dbReference type="ARBA" id="ARBA00023136"/>
    </source>
</evidence>
<evidence type="ECO:0000313" key="15">
    <source>
        <dbReference type="Proteomes" id="UP000237655"/>
    </source>
</evidence>
<dbReference type="GO" id="GO:0015344">
    <property type="term" value="F:siderophore uptake transmembrane transporter activity"/>
    <property type="evidence" value="ECO:0007669"/>
    <property type="project" value="TreeGrafter"/>
</dbReference>
<dbReference type="Proteomes" id="UP000237655">
    <property type="component" value="Chromosome"/>
</dbReference>
<feature type="domain" description="TonB-dependent receptor plug" evidence="13">
    <location>
        <begin position="39"/>
        <end position="140"/>
    </location>
</feature>
<evidence type="ECO:0000259" key="12">
    <source>
        <dbReference type="Pfam" id="PF00593"/>
    </source>
</evidence>
<evidence type="ECO:0000256" key="4">
    <source>
        <dbReference type="ARBA" id="ARBA00022452"/>
    </source>
</evidence>
<dbReference type="Gene3D" id="2.40.170.20">
    <property type="entry name" value="TonB-dependent receptor, beta-barrel domain"/>
    <property type="match status" value="1"/>
</dbReference>